<proteinExistence type="predicted"/>
<feature type="modified residue" description="4-aspartylphosphate" evidence="1">
    <location>
        <position position="61"/>
    </location>
</feature>
<reference evidence="3" key="1">
    <citation type="submission" date="2022-01" db="EMBL/GenBank/DDBJ databases">
        <title>Genome sequencing of Zunongwangia sp. M21534 genome.</title>
        <authorList>
            <person name="Chen Y."/>
            <person name="Dong C."/>
            <person name="Shao Z."/>
        </authorList>
    </citation>
    <scope>NUCLEOTIDE SEQUENCE</scope>
    <source>
        <strain evidence="3">MCCC M21534</strain>
    </source>
</reference>
<dbReference type="Proteomes" id="UP001139521">
    <property type="component" value="Unassembled WGS sequence"/>
</dbReference>
<evidence type="ECO:0000313" key="3">
    <source>
        <dbReference type="EMBL" id="MCL6218878.1"/>
    </source>
</evidence>
<dbReference type="PANTHER" id="PTHR44520">
    <property type="entry name" value="RESPONSE REGULATOR RCP1-RELATED"/>
    <property type="match status" value="1"/>
</dbReference>
<protein>
    <submittedName>
        <fullName evidence="3">Response regulator</fullName>
    </submittedName>
</protein>
<dbReference type="PROSITE" id="PS50110">
    <property type="entry name" value="RESPONSE_REGULATORY"/>
    <property type="match status" value="1"/>
</dbReference>
<dbReference type="Gene3D" id="3.40.50.2300">
    <property type="match status" value="1"/>
</dbReference>
<evidence type="ECO:0000313" key="4">
    <source>
        <dbReference type="Proteomes" id="UP001139521"/>
    </source>
</evidence>
<dbReference type="EMBL" id="JAKHSK010000014">
    <property type="protein sequence ID" value="MCL6218878.1"/>
    <property type="molecule type" value="Genomic_DNA"/>
</dbReference>
<feature type="domain" description="Response regulatory" evidence="2">
    <location>
        <begin position="3"/>
        <end position="129"/>
    </location>
</feature>
<sequence length="134" mass="15848">MLEVILVDDDDIVLMMQQKMICRCEISSEPVIFKSALETLEYLNTPDNLNDKKKEYLILLDINMPIMSGWQFLDKIKEHPLHDQIHVIMVTSSIDQKDRIRAKKYQRVIDYIEKPVTLKHCESLKQLKPINVFF</sequence>
<comment type="caution">
    <text evidence="3">The sequence shown here is derived from an EMBL/GenBank/DDBJ whole genome shotgun (WGS) entry which is preliminary data.</text>
</comment>
<dbReference type="AlphaFoldDB" id="A0A9X1ZUW2"/>
<dbReference type="SUPFAM" id="SSF52172">
    <property type="entry name" value="CheY-like"/>
    <property type="match status" value="1"/>
</dbReference>
<organism evidence="3 4">
    <name type="scientific">Zunongwangia pacifica</name>
    <dbReference type="NCBI Taxonomy" id="2911062"/>
    <lineage>
        <taxon>Bacteria</taxon>
        <taxon>Pseudomonadati</taxon>
        <taxon>Bacteroidota</taxon>
        <taxon>Flavobacteriia</taxon>
        <taxon>Flavobacteriales</taxon>
        <taxon>Flavobacteriaceae</taxon>
        <taxon>Zunongwangia</taxon>
    </lineage>
</organism>
<evidence type="ECO:0000259" key="2">
    <source>
        <dbReference type="PROSITE" id="PS50110"/>
    </source>
</evidence>
<dbReference type="InterPro" id="IPR052893">
    <property type="entry name" value="TCS_response_regulator"/>
</dbReference>
<name>A0A9X1ZUW2_9FLAO</name>
<evidence type="ECO:0000256" key="1">
    <source>
        <dbReference type="PROSITE-ProRule" id="PRU00169"/>
    </source>
</evidence>
<dbReference type="SMART" id="SM00448">
    <property type="entry name" value="REC"/>
    <property type="match status" value="1"/>
</dbReference>
<dbReference type="PANTHER" id="PTHR44520:SF2">
    <property type="entry name" value="RESPONSE REGULATOR RCP1"/>
    <property type="match status" value="1"/>
</dbReference>
<dbReference type="InterPro" id="IPR011006">
    <property type="entry name" value="CheY-like_superfamily"/>
</dbReference>
<dbReference type="GO" id="GO:0000160">
    <property type="term" value="P:phosphorelay signal transduction system"/>
    <property type="evidence" value="ECO:0007669"/>
    <property type="project" value="InterPro"/>
</dbReference>
<dbReference type="Pfam" id="PF00072">
    <property type="entry name" value="Response_reg"/>
    <property type="match status" value="1"/>
</dbReference>
<accession>A0A9X1ZUW2</accession>
<gene>
    <name evidence="3" type="ORF">L1967_11260</name>
</gene>
<keyword evidence="1" id="KW-0597">Phosphoprotein</keyword>
<dbReference type="RefSeq" id="WP_249601727.1">
    <property type="nucleotide sequence ID" value="NZ_JAKHSK010000014.1"/>
</dbReference>
<dbReference type="InterPro" id="IPR001789">
    <property type="entry name" value="Sig_transdc_resp-reg_receiver"/>
</dbReference>
<keyword evidence="4" id="KW-1185">Reference proteome</keyword>